<evidence type="ECO:0000256" key="1">
    <source>
        <dbReference type="ARBA" id="ARBA00011047"/>
    </source>
</evidence>
<dbReference type="KEGG" id="acan:ACA1_060200"/>
<sequence>MDVAAKGVEGGEQCLWRDNGFAQHLIAELLGSVFGGVDARVAGEVLHHNAGALAPTGRQLFALERQQCAASGTAQAHVQAGDEDDLFAFVSMADEADESGSRDDLKEEEEQEEDRAALELRLGAVEPSALPRTVEAFLAAEPLLRAATFFSSASSPSSSSSSSPLHEVRRALFADMERLHGEASPHALSLVWAFLAALAGFVAKEPHSVVDSAAVHPPHFKRLLLTALPWSPANTGREASRDERDEAAIDCGLLHCLLALAFSFSDETRIRAVELLVMLARTKTTALAIYDAAYSVDRWAPALGSHTFRTLTFPMRLREAEALVHHYQALHLGTQLLDEHSRVLEELADKLQSVIQSPEFGGRAFVKISTRSPKDVVFHLPKFELTLRQVTEEWTALYNLPDPMPESVEQAIMQRCGALCLSVTSGAEAVDMLKTSKRIWVDLKEALDTPSDDFAIKLVVREWLDIPNVFELRGFVRNRRLTALSQYFSMCYFPWVSPAQWADVKTRVLSFFETTVAELLPVEDCVCDFVVCEDRVMVIELNLFGRTAGAALFSWDTDQQLLYGNRPFEFRVVADASLSATVV</sequence>
<dbReference type="PANTHER" id="PTHR15323">
    <property type="entry name" value="D123 PROTEIN"/>
    <property type="match status" value="1"/>
</dbReference>
<dbReference type="RefSeq" id="XP_004339306.1">
    <property type="nucleotide sequence ID" value="XM_004339258.1"/>
</dbReference>
<dbReference type="Proteomes" id="UP000011083">
    <property type="component" value="Unassembled WGS sequence"/>
</dbReference>
<organism evidence="2 3">
    <name type="scientific">Acanthamoeba castellanii (strain ATCC 30010 / Neff)</name>
    <dbReference type="NCBI Taxonomy" id="1257118"/>
    <lineage>
        <taxon>Eukaryota</taxon>
        <taxon>Amoebozoa</taxon>
        <taxon>Discosea</taxon>
        <taxon>Longamoebia</taxon>
        <taxon>Centramoebida</taxon>
        <taxon>Acanthamoebidae</taxon>
        <taxon>Acanthamoeba</taxon>
    </lineage>
</organism>
<name>L8GXJ8_ACACF</name>
<dbReference type="GeneID" id="14918382"/>
<dbReference type="OrthoDB" id="10258212at2759"/>
<dbReference type="VEuPathDB" id="AmoebaDB:ACA1_060200"/>
<protein>
    <recommendedName>
        <fullName evidence="4">Cell division cycle protein 123</fullName>
    </recommendedName>
</protein>
<reference evidence="2 3" key="1">
    <citation type="journal article" date="2013" name="Genome Biol.">
        <title>Genome of Acanthamoeba castellanii highlights extensive lateral gene transfer and early evolution of tyrosine kinase signaling.</title>
        <authorList>
            <person name="Clarke M."/>
            <person name="Lohan A.J."/>
            <person name="Liu B."/>
            <person name="Lagkouvardos I."/>
            <person name="Roy S."/>
            <person name="Zafar N."/>
            <person name="Bertelli C."/>
            <person name="Schilde C."/>
            <person name="Kianianmomeni A."/>
            <person name="Burglin T.R."/>
            <person name="Frech C."/>
            <person name="Turcotte B."/>
            <person name="Kopec K.O."/>
            <person name="Synnott J.M."/>
            <person name="Choo C."/>
            <person name="Paponov I."/>
            <person name="Finkler A."/>
            <person name="Soon Heng Tan C."/>
            <person name="Hutchins A.P."/>
            <person name="Weinmeier T."/>
            <person name="Rattei T."/>
            <person name="Chu J.S."/>
            <person name="Gimenez G."/>
            <person name="Irimia M."/>
            <person name="Rigden D.J."/>
            <person name="Fitzpatrick D.A."/>
            <person name="Lorenzo-Morales J."/>
            <person name="Bateman A."/>
            <person name="Chiu C.H."/>
            <person name="Tang P."/>
            <person name="Hegemann P."/>
            <person name="Fromm H."/>
            <person name="Raoult D."/>
            <person name="Greub G."/>
            <person name="Miranda-Saavedra D."/>
            <person name="Chen N."/>
            <person name="Nash P."/>
            <person name="Ginger M.L."/>
            <person name="Horn M."/>
            <person name="Schaap P."/>
            <person name="Caler L."/>
            <person name="Loftus B."/>
        </authorList>
    </citation>
    <scope>NUCLEOTIDE SEQUENCE [LARGE SCALE GENOMIC DNA]</scope>
    <source>
        <strain evidence="2 3">Neff</strain>
    </source>
</reference>
<proteinExistence type="inferred from homology"/>
<dbReference type="InterPro" id="IPR009772">
    <property type="entry name" value="CDC123"/>
</dbReference>
<evidence type="ECO:0000313" key="2">
    <source>
        <dbReference type="EMBL" id="ELR17293.1"/>
    </source>
</evidence>
<dbReference type="GO" id="GO:0005737">
    <property type="term" value="C:cytoplasm"/>
    <property type="evidence" value="ECO:0007669"/>
    <property type="project" value="TreeGrafter"/>
</dbReference>
<dbReference type="EMBL" id="KB007974">
    <property type="protein sequence ID" value="ELR17293.1"/>
    <property type="molecule type" value="Genomic_DNA"/>
</dbReference>
<evidence type="ECO:0008006" key="4">
    <source>
        <dbReference type="Google" id="ProtNLM"/>
    </source>
</evidence>
<comment type="similarity">
    <text evidence="1">Belongs to the CDC123 family.</text>
</comment>
<dbReference type="Pfam" id="PF07065">
    <property type="entry name" value="D123"/>
    <property type="match status" value="1"/>
</dbReference>
<evidence type="ECO:0000313" key="3">
    <source>
        <dbReference type="Proteomes" id="UP000011083"/>
    </source>
</evidence>
<dbReference type="AlphaFoldDB" id="L8GXJ8"/>
<gene>
    <name evidence="2" type="ORF">ACA1_060200</name>
</gene>
<dbReference type="PANTHER" id="PTHR15323:SF6">
    <property type="entry name" value="CELL DIVISION CYCLE PROTEIN 123 HOMOLOG"/>
    <property type="match status" value="1"/>
</dbReference>
<keyword evidence="3" id="KW-1185">Reference proteome</keyword>
<accession>L8GXJ8</accession>